<dbReference type="PANTHER" id="PTHR13326">
    <property type="entry name" value="TRNA PSEUDOURIDINE SYNTHASE D"/>
    <property type="match status" value="1"/>
</dbReference>
<dbReference type="RefSeq" id="XP_037142394.1">
    <property type="nucleotide sequence ID" value="XM_037286499.1"/>
</dbReference>
<evidence type="ECO:0000259" key="5">
    <source>
        <dbReference type="PROSITE" id="PS50984"/>
    </source>
</evidence>
<dbReference type="PANTHER" id="PTHR13326:SF21">
    <property type="entry name" value="PSEUDOURIDYLATE SYNTHASE PUS7L"/>
    <property type="match status" value="1"/>
</dbReference>
<evidence type="ECO:0000256" key="3">
    <source>
        <dbReference type="ARBA" id="ARBA00023235"/>
    </source>
</evidence>
<dbReference type="GO" id="GO:0005634">
    <property type="term" value="C:nucleus"/>
    <property type="evidence" value="ECO:0007669"/>
    <property type="project" value="TreeGrafter"/>
</dbReference>
<keyword evidence="2" id="KW-0819">tRNA processing</keyword>
<gene>
    <name evidence="6" type="ORF">HG535_0A06080</name>
</gene>
<dbReference type="AlphaFoldDB" id="A0A7H9AWJ2"/>
<dbReference type="InterPro" id="IPR020119">
    <property type="entry name" value="PsdUridine_synth_TruD_CS"/>
</dbReference>
<keyword evidence="3" id="KW-0413">Isomerase</keyword>
<dbReference type="EMBL" id="CP058604">
    <property type="protein sequence ID" value="QLG70666.1"/>
    <property type="molecule type" value="Genomic_DNA"/>
</dbReference>
<dbReference type="SUPFAM" id="SSF55120">
    <property type="entry name" value="Pseudouridine synthase"/>
    <property type="match status" value="1"/>
</dbReference>
<dbReference type="GO" id="GO:0008033">
    <property type="term" value="P:tRNA processing"/>
    <property type="evidence" value="ECO:0007669"/>
    <property type="project" value="UniProtKB-KW"/>
</dbReference>
<dbReference type="GO" id="GO:0001522">
    <property type="term" value="P:pseudouridine synthesis"/>
    <property type="evidence" value="ECO:0007669"/>
    <property type="project" value="InterPro"/>
</dbReference>
<dbReference type="PROSITE" id="PS01268">
    <property type="entry name" value="UPF0024"/>
    <property type="match status" value="1"/>
</dbReference>
<feature type="region of interest" description="Disordered" evidence="4">
    <location>
        <begin position="84"/>
        <end position="111"/>
    </location>
</feature>
<evidence type="ECO:0000313" key="6">
    <source>
        <dbReference type="EMBL" id="QLG70666.1"/>
    </source>
</evidence>
<dbReference type="InterPro" id="IPR042214">
    <property type="entry name" value="TruD_catalytic"/>
</dbReference>
<accession>A0A7H9AWJ2</accession>
<dbReference type="PROSITE" id="PS50984">
    <property type="entry name" value="TRUD"/>
    <property type="match status" value="1"/>
</dbReference>
<proteinExistence type="inferred from homology"/>
<feature type="compositionally biased region" description="Basic and acidic residues" evidence="4">
    <location>
        <begin position="94"/>
        <end position="111"/>
    </location>
</feature>
<dbReference type="InterPro" id="IPR001656">
    <property type="entry name" value="PsdUridine_synth_TruD"/>
</dbReference>
<dbReference type="InterPro" id="IPR011760">
    <property type="entry name" value="PsdUridine_synth_TruD_insert"/>
</dbReference>
<dbReference type="InterPro" id="IPR020103">
    <property type="entry name" value="PsdUridine_synth_cat_dom_sf"/>
</dbReference>
<evidence type="ECO:0000256" key="4">
    <source>
        <dbReference type="SAM" id="MobiDB-lite"/>
    </source>
</evidence>
<feature type="domain" description="TRUD" evidence="5">
    <location>
        <begin position="339"/>
        <end position="584"/>
    </location>
</feature>
<dbReference type="PIRSF" id="PIRSF037016">
    <property type="entry name" value="Pseudouridin_synth_euk_prd"/>
    <property type="match status" value="1"/>
</dbReference>
<dbReference type="FunFam" id="3.30.2350.20:FF:000011">
    <property type="entry name" value="Pseudouridine synthase"/>
    <property type="match status" value="1"/>
</dbReference>
<dbReference type="CDD" id="cd02576">
    <property type="entry name" value="PseudoU_synth_ScPUS7"/>
    <property type="match status" value="1"/>
</dbReference>
<sequence length="690" mass="79026">MSDSNTAIKRNLDEEACLETDSKRPKNDEVAIIEDDGIHEEDVGITHFLSSEIPGFSGQIKQRFTDFLVNEIDNEGNVVHLTDKGFKMPKKQKPSKEEKTAKNDDEEKRRQDFKIDAEMKKELLGLLSEADLEKIENVYYNAQRMETSKSIEEKSERAKLHQLLRTAFNNELESVTTERNTFKIARRGKNSRVSREDWVEQNKDANGVENWGYGPTKDFLHFTLYKENKDTMDAVNTLTKFLRMPSRVIRFAGTKDRRAVTCQRLCVSRVGVDRINALNRTLRGIVMGGFKFEDKSLNLGDLKGNEFVIVIRDVKLNANTQESLKSILEKGTASLAKNGFVNYFGMQRFGTFSISTHTVGKELLLENWEKACELILSDQVNVLPKSKEGRKVWAKTKDPALALKSMPRQCVAENAILHSLSAQRKGENGYSSNAYYAAVMKIPRNLRTMYVHAYQSFVWNYVTSKRIELFGMKLMEGDLVIIENDTVDNKNEEVGEEDDFDEDLRDAKFVRARPLTKEDIDSGKYSVDDVVLPTPGFDVIYPSNEIIKQIYIDIMAKDGMDPFNMKRKVREFSLAGSYRNILQKPQGLEYKITKYTSPTQQLVNTDFEILNNKVAKENCQKFFKDKLERYVPDKGGENTAVILKFQLGVSSYATMALRELMKLETSRRGDMCDVRVQNIQINDKVPLKDE</sequence>
<dbReference type="GO" id="GO:0009982">
    <property type="term" value="F:pseudouridine synthase activity"/>
    <property type="evidence" value="ECO:0007669"/>
    <property type="project" value="InterPro"/>
</dbReference>
<evidence type="ECO:0000256" key="2">
    <source>
        <dbReference type="ARBA" id="ARBA00022694"/>
    </source>
</evidence>
<dbReference type="GO" id="GO:0003723">
    <property type="term" value="F:RNA binding"/>
    <property type="evidence" value="ECO:0007669"/>
    <property type="project" value="InterPro"/>
</dbReference>
<dbReference type="Pfam" id="PF01142">
    <property type="entry name" value="TruD"/>
    <property type="match status" value="1"/>
</dbReference>
<dbReference type="GeneID" id="59234302"/>
<evidence type="ECO:0000313" key="7">
    <source>
        <dbReference type="Proteomes" id="UP000509704"/>
    </source>
</evidence>
<keyword evidence="7" id="KW-1185">Reference proteome</keyword>
<reference evidence="6 7" key="1">
    <citation type="submission" date="2020-07" db="EMBL/GenBank/DDBJ databases">
        <title>The yeast mating-type switching endonuclease HO is a domesticated member of an unorthodox homing genetic element family.</title>
        <authorList>
            <person name="Coughlan A.Y."/>
            <person name="Lombardi L."/>
            <person name="Braun-Galleani S."/>
            <person name="Martos A.R."/>
            <person name="Galeote V."/>
            <person name="Bigey F."/>
            <person name="Dequin S."/>
            <person name="Byrne K.P."/>
            <person name="Wolfe K.H."/>
        </authorList>
    </citation>
    <scope>NUCLEOTIDE SEQUENCE [LARGE SCALE GENOMIC DNA]</scope>
    <source>
        <strain evidence="6 7">NRRL Y-6702</strain>
    </source>
</reference>
<protein>
    <recommendedName>
        <fullName evidence="5">TRUD domain-containing protein</fullName>
    </recommendedName>
</protein>
<name>A0A7H9AWJ2_ZYGMR</name>
<comment type="similarity">
    <text evidence="1">Belongs to the pseudouridine synthase TruD family.</text>
</comment>
<dbReference type="NCBIfam" id="TIGR00094">
    <property type="entry name" value="tRNA_TruD_broad"/>
    <property type="match status" value="1"/>
</dbReference>
<dbReference type="OrthoDB" id="447290at2759"/>
<organism evidence="6 7">
    <name type="scientific">Zygotorulaspora mrakii</name>
    <name type="common">Zygosaccharomyces mrakii</name>
    <dbReference type="NCBI Taxonomy" id="42260"/>
    <lineage>
        <taxon>Eukaryota</taxon>
        <taxon>Fungi</taxon>
        <taxon>Dikarya</taxon>
        <taxon>Ascomycota</taxon>
        <taxon>Saccharomycotina</taxon>
        <taxon>Saccharomycetes</taxon>
        <taxon>Saccharomycetales</taxon>
        <taxon>Saccharomycetaceae</taxon>
        <taxon>Zygotorulaspora</taxon>
    </lineage>
</organism>
<dbReference type="KEGG" id="zmk:HG535_0A06080"/>
<evidence type="ECO:0000256" key="1">
    <source>
        <dbReference type="ARBA" id="ARBA00007953"/>
    </source>
</evidence>
<dbReference type="Proteomes" id="UP000509704">
    <property type="component" value="Chromosome 1"/>
</dbReference>
<dbReference type="Gene3D" id="3.30.2350.20">
    <property type="entry name" value="TruD, catalytic domain"/>
    <property type="match status" value="2"/>
</dbReference>